<feature type="compositionally biased region" description="Low complexity" evidence="5">
    <location>
        <begin position="545"/>
        <end position="554"/>
    </location>
</feature>
<evidence type="ECO:0000313" key="7">
    <source>
        <dbReference type="EMBL" id="JAC67684.1"/>
    </source>
</evidence>
<dbReference type="PANTHER" id="PTHR10048">
    <property type="entry name" value="PHOSPHATIDYLINOSITOL KINASE"/>
    <property type="match status" value="1"/>
</dbReference>
<dbReference type="GO" id="GO:0005737">
    <property type="term" value="C:cytoplasm"/>
    <property type="evidence" value="ECO:0007669"/>
    <property type="project" value="TreeGrafter"/>
</dbReference>
<comment type="catalytic activity">
    <reaction evidence="1">
        <text>a 1,2-diacyl-sn-glycero-3-phospho-(1D-myo-inositol) + ATP = a 1,2-diacyl-sn-glycero-3-phospho-(1D-myo-inositol 4-phosphate) + ADP + H(+)</text>
        <dbReference type="Rhea" id="RHEA:19877"/>
        <dbReference type="ChEBI" id="CHEBI:15378"/>
        <dbReference type="ChEBI" id="CHEBI:30616"/>
        <dbReference type="ChEBI" id="CHEBI:57880"/>
        <dbReference type="ChEBI" id="CHEBI:58178"/>
        <dbReference type="ChEBI" id="CHEBI:456216"/>
        <dbReference type="EC" id="2.7.1.67"/>
    </reaction>
</comment>
<dbReference type="Gene3D" id="3.30.1010.10">
    <property type="entry name" value="Phosphatidylinositol 3-kinase Catalytic Subunit, Chain A, domain 4"/>
    <property type="match status" value="1"/>
</dbReference>
<feature type="region of interest" description="Disordered" evidence="5">
    <location>
        <begin position="377"/>
        <end position="396"/>
    </location>
</feature>
<dbReference type="PROSITE" id="PS00916">
    <property type="entry name" value="PI3_4_KINASE_2"/>
    <property type="match status" value="1"/>
</dbReference>
<evidence type="ECO:0000256" key="5">
    <source>
        <dbReference type="SAM" id="MobiDB-lite"/>
    </source>
</evidence>
<dbReference type="InterPro" id="IPR000403">
    <property type="entry name" value="PI3/4_kinase_cat_dom"/>
</dbReference>
<feature type="region of interest" description="Disordered" evidence="5">
    <location>
        <begin position="71"/>
        <end position="95"/>
    </location>
</feature>
<dbReference type="InterPro" id="IPR057754">
    <property type="entry name" value="PI4-kinase_beta/PIK1_cat"/>
</dbReference>
<dbReference type="GO" id="GO:0016020">
    <property type="term" value="C:membrane"/>
    <property type="evidence" value="ECO:0007669"/>
    <property type="project" value="TreeGrafter"/>
</dbReference>
<evidence type="ECO:0000256" key="1">
    <source>
        <dbReference type="ARBA" id="ARBA00001686"/>
    </source>
</evidence>
<dbReference type="EC" id="2.7.1.67" evidence="2"/>
<dbReference type="CDD" id="cd05168">
    <property type="entry name" value="PI4Kc_III_beta"/>
    <property type="match status" value="1"/>
</dbReference>
<reference evidence="7" key="1">
    <citation type="submission" date="2014-05" db="EMBL/GenBank/DDBJ databases">
        <title>The transcriptome of the halophilic microalga Tetraselmis sp. GSL018 isolated from the Great Salt Lake, Utah.</title>
        <authorList>
            <person name="Jinkerson R.E."/>
            <person name="D'Adamo S."/>
            <person name="Posewitz M.C."/>
        </authorList>
    </citation>
    <scope>NUCLEOTIDE SEQUENCE</scope>
    <source>
        <strain evidence="7">GSL018</strain>
    </source>
</reference>
<dbReference type="GO" id="GO:0048015">
    <property type="term" value="P:phosphatidylinositol-mediated signaling"/>
    <property type="evidence" value="ECO:0007669"/>
    <property type="project" value="TreeGrafter"/>
</dbReference>
<feature type="domain" description="PI3K/PI4K catalytic" evidence="6">
    <location>
        <begin position="754"/>
        <end position="1023"/>
    </location>
</feature>
<feature type="region of interest" description="Disordered" evidence="5">
    <location>
        <begin position="342"/>
        <end position="364"/>
    </location>
</feature>
<dbReference type="Pfam" id="PF00454">
    <property type="entry name" value="PI3_PI4_kinase"/>
    <property type="match status" value="1"/>
</dbReference>
<dbReference type="FunFam" id="1.10.1070.11:FF:000016">
    <property type="entry name" value="PIK1p Phosphatidylinositol 4-kinase"/>
    <property type="match status" value="1"/>
</dbReference>
<name>A0A061RAC1_9CHLO</name>
<dbReference type="GO" id="GO:0004430">
    <property type="term" value="F:1-phosphatidylinositol 4-kinase activity"/>
    <property type="evidence" value="ECO:0007669"/>
    <property type="project" value="UniProtKB-EC"/>
</dbReference>
<accession>A0A061RAC1</accession>
<dbReference type="EMBL" id="GBEZ01018794">
    <property type="protein sequence ID" value="JAC67684.1"/>
    <property type="molecule type" value="Transcribed_RNA"/>
</dbReference>
<feature type="region of interest" description="Disordered" evidence="5">
    <location>
        <begin position="245"/>
        <end position="284"/>
    </location>
</feature>
<protein>
    <recommendedName>
        <fullName evidence="2">1-phosphatidylinositol 4-kinase</fullName>
        <ecNumber evidence="2">2.7.1.67</ecNumber>
    </recommendedName>
</protein>
<dbReference type="GO" id="GO:0046854">
    <property type="term" value="P:phosphatidylinositol phosphate biosynthetic process"/>
    <property type="evidence" value="ECO:0007669"/>
    <property type="project" value="InterPro"/>
</dbReference>
<dbReference type="InterPro" id="IPR015433">
    <property type="entry name" value="PI3/4_kinase"/>
</dbReference>
<proteinExistence type="predicted"/>
<dbReference type="PROSITE" id="PS50290">
    <property type="entry name" value="PI3_4_KINASE_3"/>
    <property type="match status" value="1"/>
</dbReference>
<evidence type="ECO:0000256" key="2">
    <source>
        <dbReference type="ARBA" id="ARBA00012169"/>
    </source>
</evidence>
<dbReference type="InterPro" id="IPR049160">
    <property type="entry name" value="PI4KB-PIK1_PIK"/>
</dbReference>
<feature type="region of interest" description="Disordered" evidence="5">
    <location>
        <begin position="304"/>
        <end position="329"/>
    </location>
</feature>
<dbReference type="SMART" id="SM00146">
    <property type="entry name" value="PI3Kc"/>
    <property type="match status" value="1"/>
</dbReference>
<dbReference type="InterPro" id="IPR016024">
    <property type="entry name" value="ARM-type_fold"/>
</dbReference>
<dbReference type="InterPro" id="IPR011009">
    <property type="entry name" value="Kinase-like_dom_sf"/>
</dbReference>
<dbReference type="InterPro" id="IPR018936">
    <property type="entry name" value="PI3/4_kinase_CS"/>
</dbReference>
<sequence length="1038" mass="112158">MLKDGGTVVVPADGARILPVEDAKGADMGAGHTMGGNQPRHKDNLWGADRGTGWDRLCGAADSCWCDRCSTPGTEPRRSHGSHVTAPGAGAGMAPPPPGRTDLLLRFFDSEFFDEWIALTYLHTSNSTGVHDYICNRMYGMQEDSVERYLLQLTAMAAARPGSAVERLMLDLCSRSLRIAAKTYWLFLSLAQDAPEDARMQWLRDRAEQSALEGTWLPPFQDPRTLSSPTRQRFGVLSLPWMASDGGGAEQRSRGRTGLAREAQASQQPSGWQPTARADTKSSLRRFDIKSKVNRLWGLSASQPAAGAGEDLQASSSSPSREDALSVSEANSNHYQRLRLELSRSSGPNQEAAKQSDTAGGSLRGAADLAATSRGTLATGAEDDAESEVSSPRTRLRQTTFGATLDFVDALCEASNALNTLPEDQRSTSLDKGLRQLNDDIETAAEKGVMVSFPLSCENERVVRVPAGEAKLLNSREKAPFMLCVEVLTSSGPADARTLAPLRGGGLVLDASAAAPADRGGAVGAGYLPDGRPAGRRSPSLQADRGQACGAAGAPPRPQAAPGPKDRLCSLLEARPSFSKPIDVAMAGLRGETPIVNVSFVVIGDQARKPIALPGDSGRSAHATAGGAGVHGGGSLPGVALGGLRGWLCGKGDEDAGSRAVAVLSPSQLPYVKVKLEVFGGVDLHVTTSRRSGRRVPSSEALSRMEVACPNPLTAWRGGSSEHQLIAHLSRQQKRRFVDRTQEAAHAVFGERWSEKQLRIAQESPHSCKPGWTVRQVIVKSGDDCRQELLAVQLIRKFHDIFTASGLPLWLKPYEVLVTSSRTAFIEVVPDALSLHVLKSRLAPNMSLRDYFHSKYGKGTRECTAAQYRFVESMAAYSIVSYLLQLKDRHNGNILLDDAGHVIHIDFGFMLSNSPGGINFESAPFKLTRELLEVMDSDSEGRGSELFDYFKVLCIQGFLACRKHSDHILLLVEMMSGCGFPCFKAGPSRVMSSLRKRFHPSLTEEQCVEVVLGLISDSLDAWRTRQYDYYQRILNGIL</sequence>
<feature type="compositionally biased region" description="Polar residues" evidence="5">
    <location>
        <begin position="343"/>
        <end position="359"/>
    </location>
</feature>
<dbReference type="PANTHER" id="PTHR10048:SF22">
    <property type="entry name" value="PHOSPHATIDYLINOSITOL 4-KINASE BETA"/>
    <property type="match status" value="1"/>
</dbReference>
<dbReference type="PROSITE" id="PS00915">
    <property type="entry name" value="PI3_4_KINASE_1"/>
    <property type="match status" value="1"/>
</dbReference>
<evidence type="ECO:0000256" key="4">
    <source>
        <dbReference type="ARBA" id="ARBA00022777"/>
    </source>
</evidence>
<dbReference type="SUPFAM" id="SSF48371">
    <property type="entry name" value="ARM repeat"/>
    <property type="match status" value="1"/>
</dbReference>
<organism evidence="7">
    <name type="scientific">Tetraselmis sp. GSL018</name>
    <dbReference type="NCBI Taxonomy" id="582737"/>
    <lineage>
        <taxon>Eukaryota</taxon>
        <taxon>Viridiplantae</taxon>
        <taxon>Chlorophyta</taxon>
        <taxon>core chlorophytes</taxon>
        <taxon>Chlorodendrophyceae</taxon>
        <taxon>Chlorodendrales</taxon>
        <taxon>Chlorodendraceae</taxon>
        <taxon>Tetraselmis</taxon>
    </lineage>
</organism>
<dbReference type="Gene3D" id="1.10.1070.11">
    <property type="entry name" value="Phosphatidylinositol 3-/4-kinase, catalytic domain"/>
    <property type="match status" value="1"/>
</dbReference>
<keyword evidence="3" id="KW-0808">Transferase</keyword>
<keyword evidence="4 7" id="KW-0418">Kinase</keyword>
<dbReference type="Pfam" id="PF21245">
    <property type="entry name" value="PI4KB-PIK1_PIK"/>
    <property type="match status" value="1"/>
</dbReference>
<feature type="region of interest" description="Disordered" evidence="5">
    <location>
        <begin position="522"/>
        <end position="566"/>
    </location>
</feature>
<gene>
    <name evidence="7" type="primary">PI4K</name>
    <name evidence="7" type="ORF">TSPGSL018_10523</name>
</gene>
<feature type="compositionally biased region" description="Polar residues" evidence="5">
    <location>
        <begin position="264"/>
        <end position="273"/>
    </location>
</feature>
<dbReference type="InterPro" id="IPR036940">
    <property type="entry name" value="PI3/4_kinase_cat_sf"/>
</dbReference>
<evidence type="ECO:0000256" key="3">
    <source>
        <dbReference type="ARBA" id="ARBA00022679"/>
    </source>
</evidence>
<dbReference type="AlphaFoldDB" id="A0A061RAC1"/>
<dbReference type="SUPFAM" id="SSF56112">
    <property type="entry name" value="Protein kinase-like (PK-like)"/>
    <property type="match status" value="1"/>
</dbReference>
<evidence type="ECO:0000259" key="6">
    <source>
        <dbReference type="PROSITE" id="PS50290"/>
    </source>
</evidence>